<proteinExistence type="predicted"/>
<evidence type="ECO:0000313" key="2">
    <source>
        <dbReference type="Proteomes" id="UP000247233"/>
    </source>
</evidence>
<reference evidence="1 2" key="1">
    <citation type="submission" date="2016-12" db="EMBL/GenBank/DDBJ databases">
        <title>The genomes of Aspergillus section Nigri reveals drivers in fungal speciation.</title>
        <authorList>
            <consortium name="DOE Joint Genome Institute"/>
            <person name="Vesth T.C."/>
            <person name="Nybo J."/>
            <person name="Theobald S."/>
            <person name="Brandl J."/>
            <person name="Frisvad J.C."/>
            <person name="Nielsen K.F."/>
            <person name="Lyhne E.K."/>
            <person name="Kogle M.E."/>
            <person name="Kuo A."/>
            <person name="Riley R."/>
            <person name="Clum A."/>
            <person name="Nolan M."/>
            <person name="Lipzen A."/>
            <person name="Salamov A."/>
            <person name="Henrissat B."/>
            <person name="Wiebenga A."/>
            <person name="De Vries R.P."/>
            <person name="Grigoriev I.V."/>
            <person name="Mortensen U.H."/>
            <person name="Andersen M.R."/>
            <person name="Baker S.E."/>
        </authorList>
    </citation>
    <scope>NUCLEOTIDE SEQUENCE [LARGE SCALE GENOMIC DNA]</scope>
    <source>
        <strain evidence="1 2">CBS 117.55</strain>
    </source>
</reference>
<dbReference type="RefSeq" id="XP_025402383.1">
    <property type="nucleotide sequence ID" value="XM_025542552.1"/>
</dbReference>
<sequence>DIGLLRSTILPSFTLHTTLDIAAFIAAKATNRAELKDWVWPTSQLLNAWWSALGHQIYHHQLSPQTAWSSLSWTDKVLLTAVTAWATRLFARIAARSLTRGTDDPRYEQMKKADPKGFWLNALWGQYLPEAAVLTLVSLPFTVPFRGEGSLLKMDGDVRAVVRALGVAAFGAGFALEVLADEQLRGHKERRGTGDLCTTGVWSIVRHPK</sequence>
<dbReference type="InterPro" id="IPR010721">
    <property type="entry name" value="UstE-like"/>
</dbReference>
<protein>
    <submittedName>
        <fullName evidence="1">Uncharacterized protein</fullName>
    </submittedName>
</protein>
<dbReference type="VEuPathDB" id="FungiDB:BO70DRAFT_359490"/>
<dbReference type="GO" id="GO:0016020">
    <property type="term" value="C:membrane"/>
    <property type="evidence" value="ECO:0007669"/>
    <property type="project" value="TreeGrafter"/>
</dbReference>
<dbReference type="Gene3D" id="1.20.120.1630">
    <property type="match status" value="1"/>
</dbReference>
<dbReference type="PANTHER" id="PTHR32251">
    <property type="entry name" value="3-OXO-5-ALPHA-STEROID 4-DEHYDROGENASE"/>
    <property type="match status" value="1"/>
</dbReference>
<evidence type="ECO:0000313" key="1">
    <source>
        <dbReference type="EMBL" id="PWY89196.1"/>
    </source>
</evidence>
<gene>
    <name evidence="1" type="ORF">BO70DRAFT_359490</name>
</gene>
<dbReference type="OrthoDB" id="67965at2759"/>
<dbReference type="Pfam" id="PF06966">
    <property type="entry name" value="DUF1295"/>
    <property type="match status" value="1"/>
</dbReference>
<dbReference type="PANTHER" id="PTHR32251:SF15">
    <property type="entry name" value="3-OXO-5-ALPHA-STEROID 4-DEHYDROGENASE (DUF1295)"/>
    <property type="match status" value="1"/>
</dbReference>
<dbReference type="Proteomes" id="UP000247233">
    <property type="component" value="Unassembled WGS sequence"/>
</dbReference>
<keyword evidence="2" id="KW-1185">Reference proteome</keyword>
<dbReference type="AlphaFoldDB" id="A0A317WRW5"/>
<dbReference type="EMBL" id="MSFL01000004">
    <property type="protein sequence ID" value="PWY89196.1"/>
    <property type="molecule type" value="Genomic_DNA"/>
</dbReference>
<accession>A0A317WRW5</accession>
<comment type="caution">
    <text evidence="1">The sequence shown here is derived from an EMBL/GenBank/DDBJ whole genome shotgun (WGS) entry which is preliminary data.</text>
</comment>
<feature type="non-terminal residue" evidence="1">
    <location>
        <position position="1"/>
    </location>
</feature>
<organism evidence="1 2">
    <name type="scientific">Aspergillus heteromorphus CBS 117.55</name>
    <dbReference type="NCBI Taxonomy" id="1448321"/>
    <lineage>
        <taxon>Eukaryota</taxon>
        <taxon>Fungi</taxon>
        <taxon>Dikarya</taxon>
        <taxon>Ascomycota</taxon>
        <taxon>Pezizomycotina</taxon>
        <taxon>Eurotiomycetes</taxon>
        <taxon>Eurotiomycetidae</taxon>
        <taxon>Eurotiales</taxon>
        <taxon>Aspergillaceae</taxon>
        <taxon>Aspergillus</taxon>
        <taxon>Aspergillus subgen. Circumdati</taxon>
    </lineage>
</organism>
<name>A0A317WRW5_9EURO</name>
<dbReference type="GeneID" id="37064789"/>